<organism evidence="2 3">
    <name type="scientific">Armillaria solidipes</name>
    <dbReference type="NCBI Taxonomy" id="1076256"/>
    <lineage>
        <taxon>Eukaryota</taxon>
        <taxon>Fungi</taxon>
        <taxon>Dikarya</taxon>
        <taxon>Basidiomycota</taxon>
        <taxon>Agaricomycotina</taxon>
        <taxon>Agaricomycetes</taxon>
        <taxon>Agaricomycetidae</taxon>
        <taxon>Agaricales</taxon>
        <taxon>Marasmiineae</taxon>
        <taxon>Physalacriaceae</taxon>
        <taxon>Armillaria</taxon>
    </lineage>
</organism>
<evidence type="ECO:0000313" key="2">
    <source>
        <dbReference type="EMBL" id="PBK68300.1"/>
    </source>
</evidence>
<evidence type="ECO:0000313" key="3">
    <source>
        <dbReference type="Proteomes" id="UP000218334"/>
    </source>
</evidence>
<accession>A0A2H3BF51</accession>
<keyword evidence="1" id="KW-0812">Transmembrane</keyword>
<protein>
    <submittedName>
        <fullName evidence="2">Uncharacterized protein</fullName>
    </submittedName>
</protein>
<dbReference type="Proteomes" id="UP000218334">
    <property type="component" value="Unassembled WGS sequence"/>
</dbReference>
<proteinExistence type="predicted"/>
<keyword evidence="1" id="KW-1133">Transmembrane helix</keyword>
<name>A0A2H3BF51_9AGAR</name>
<keyword evidence="3" id="KW-1185">Reference proteome</keyword>
<feature type="transmembrane region" description="Helical" evidence="1">
    <location>
        <begin position="134"/>
        <end position="152"/>
    </location>
</feature>
<gene>
    <name evidence="2" type="ORF">ARMSODRAFT_1085578</name>
</gene>
<reference evidence="3" key="1">
    <citation type="journal article" date="2017" name="Nat. Ecol. Evol.">
        <title>Genome expansion and lineage-specific genetic innovations in the forest pathogenic fungi Armillaria.</title>
        <authorList>
            <person name="Sipos G."/>
            <person name="Prasanna A.N."/>
            <person name="Walter M.C."/>
            <person name="O'Connor E."/>
            <person name="Balint B."/>
            <person name="Krizsan K."/>
            <person name="Kiss B."/>
            <person name="Hess J."/>
            <person name="Varga T."/>
            <person name="Slot J."/>
            <person name="Riley R."/>
            <person name="Boka B."/>
            <person name="Rigling D."/>
            <person name="Barry K."/>
            <person name="Lee J."/>
            <person name="Mihaltcheva S."/>
            <person name="LaButti K."/>
            <person name="Lipzen A."/>
            <person name="Waldron R."/>
            <person name="Moloney N.M."/>
            <person name="Sperisen C."/>
            <person name="Kredics L."/>
            <person name="Vagvoelgyi C."/>
            <person name="Patrignani A."/>
            <person name="Fitzpatrick D."/>
            <person name="Nagy I."/>
            <person name="Doyle S."/>
            <person name="Anderson J.B."/>
            <person name="Grigoriev I.V."/>
            <person name="Gueldener U."/>
            <person name="Muensterkoetter M."/>
            <person name="Nagy L.G."/>
        </authorList>
    </citation>
    <scope>NUCLEOTIDE SEQUENCE [LARGE SCALE GENOMIC DNA]</scope>
    <source>
        <strain evidence="3">28-4</strain>
    </source>
</reference>
<dbReference type="EMBL" id="KZ293433">
    <property type="protein sequence ID" value="PBK68300.1"/>
    <property type="molecule type" value="Genomic_DNA"/>
</dbReference>
<feature type="transmembrane region" description="Helical" evidence="1">
    <location>
        <begin position="103"/>
        <end position="128"/>
    </location>
</feature>
<evidence type="ECO:0000256" key="1">
    <source>
        <dbReference type="SAM" id="Phobius"/>
    </source>
</evidence>
<keyword evidence="1" id="KW-0472">Membrane</keyword>
<sequence>MVCLYKQSHSSNSSRYRYSTIPSLAHSWIASLTWSLSSKYSSSWQWRGRVVLPLLRLTFPSMANNTAVGTSRRCVLSLETQNGCAHINYLFVFLKPPLQERQILLSLFQIALHVLLYYALIVWSAFLFSSDTTPLRTLLSHFLSLLLLYFILRRSVHPRFVSTIFLPSLIPRCITRK</sequence>
<dbReference type="AlphaFoldDB" id="A0A2H3BF51"/>